<proteinExistence type="predicted"/>
<comment type="caution">
    <text evidence="3">The sequence shown here is derived from an EMBL/GenBank/DDBJ whole genome shotgun (WGS) entry which is preliminary data.</text>
</comment>
<evidence type="ECO:0000259" key="2">
    <source>
        <dbReference type="Pfam" id="PF21831"/>
    </source>
</evidence>
<dbReference type="EMBL" id="BMMQ01000012">
    <property type="protein sequence ID" value="GGO67191.1"/>
    <property type="molecule type" value="Genomic_DNA"/>
</dbReference>
<dbReference type="InterPro" id="IPR054186">
    <property type="entry name" value="DUF6891"/>
</dbReference>
<organism evidence="3 4">
    <name type="scientific">Microbacterium nanhaiense</name>
    <dbReference type="NCBI Taxonomy" id="1301026"/>
    <lineage>
        <taxon>Bacteria</taxon>
        <taxon>Bacillati</taxon>
        <taxon>Actinomycetota</taxon>
        <taxon>Actinomycetes</taxon>
        <taxon>Micrococcales</taxon>
        <taxon>Microbacteriaceae</taxon>
        <taxon>Microbacterium</taxon>
    </lineage>
</organism>
<feature type="region of interest" description="Disordered" evidence="1">
    <location>
        <begin position="1"/>
        <end position="23"/>
    </location>
</feature>
<evidence type="ECO:0000256" key="1">
    <source>
        <dbReference type="SAM" id="MobiDB-lite"/>
    </source>
</evidence>
<gene>
    <name evidence="3" type="ORF">GCM10010910_28410</name>
</gene>
<sequence length="238" mass="26865">MGFFDLFRRRPETPDADAATPPTVELEELDEAARQAVLPGFLSRVEAIERVREELELDDDDPAAEAAVDRVWRARLEEEAAWPEGGSDYERVARAFAALNDEGVVARMDFTCCNSCGTTEIDDERTALPDPGEGYRYREEQYVFFHQQDADRLVDEPAQLMLTYSAWRAARDTDPELLAAARRGDREAETRIREETDRKVGERVAAALAAEGLTVSWNGDPGQRLAVEIAHWRKPLPR</sequence>
<feature type="domain" description="DUF6891" evidence="2">
    <location>
        <begin position="26"/>
        <end position="234"/>
    </location>
</feature>
<accession>A0ABQ2N5P8</accession>
<evidence type="ECO:0000313" key="4">
    <source>
        <dbReference type="Proteomes" id="UP000638043"/>
    </source>
</evidence>
<dbReference type="Proteomes" id="UP000638043">
    <property type="component" value="Unassembled WGS sequence"/>
</dbReference>
<name>A0ABQ2N5P8_9MICO</name>
<reference evidence="4" key="1">
    <citation type="journal article" date="2019" name="Int. J. Syst. Evol. Microbiol.">
        <title>The Global Catalogue of Microorganisms (GCM) 10K type strain sequencing project: providing services to taxonomists for standard genome sequencing and annotation.</title>
        <authorList>
            <consortium name="The Broad Institute Genomics Platform"/>
            <consortium name="The Broad Institute Genome Sequencing Center for Infectious Disease"/>
            <person name="Wu L."/>
            <person name="Ma J."/>
        </authorList>
    </citation>
    <scope>NUCLEOTIDE SEQUENCE [LARGE SCALE GENOMIC DNA]</scope>
    <source>
        <strain evidence="4">CGMCC 4.7181</strain>
    </source>
</reference>
<evidence type="ECO:0000313" key="3">
    <source>
        <dbReference type="EMBL" id="GGO67191.1"/>
    </source>
</evidence>
<dbReference type="RefSeq" id="WP_188703005.1">
    <property type="nucleotide sequence ID" value="NZ_BMMQ01000012.1"/>
</dbReference>
<keyword evidence="4" id="KW-1185">Reference proteome</keyword>
<feature type="compositionally biased region" description="Basic and acidic residues" evidence="1">
    <location>
        <begin position="1"/>
        <end position="13"/>
    </location>
</feature>
<dbReference type="Pfam" id="PF21831">
    <property type="entry name" value="DUF6891"/>
    <property type="match status" value="1"/>
</dbReference>
<protein>
    <recommendedName>
        <fullName evidence="2">DUF6891 domain-containing protein</fullName>
    </recommendedName>
</protein>